<organism evidence="2 3">
    <name type="scientific">Erythrobacter neustonensis</name>
    <dbReference type="NCBI Taxonomy" id="1112"/>
    <lineage>
        <taxon>Bacteria</taxon>
        <taxon>Pseudomonadati</taxon>
        <taxon>Pseudomonadota</taxon>
        <taxon>Alphaproteobacteria</taxon>
        <taxon>Sphingomonadales</taxon>
        <taxon>Erythrobacteraceae</taxon>
        <taxon>Erythrobacter/Porphyrobacter group</taxon>
        <taxon>Erythrobacter</taxon>
    </lineage>
</organism>
<protein>
    <submittedName>
        <fullName evidence="2">Uncharacterized protein</fullName>
    </submittedName>
</protein>
<reference evidence="2 3" key="1">
    <citation type="submission" date="2016-05" db="EMBL/GenBank/DDBJ databases">
        <title>Compelete Genome Sequence of Bacteriochlorophyll-Synthesizing Bacterium Porphyrobacter neustonensis DSM 9434.</title>
        <authorList>
            <person name="Shi X.-L."/>
            <person name="Wu Y.-H."/>
            <person name="Cheng H."/>
            <person name="Xu L."/>
            <person name="Zhang X.-Q."/>
            <person name="Wang C.-S."/>
            <person name="Xu X.-W."/>
        </authorList>
    </citation>
    <scope>NUCLEOTIDE SEQUENCE [LARGE SCALE GENOMIC DNA]</scope>
    <source>
        <strain evidence="2 3">DSM 9434</strain>
    </source>
</reference>
<gene>
    <name evidence="2" type="ORF">A9D12_10475</name>
</gene>
<dbReference type="RefSeq" id="WP_068351603.1">
    <property type="nucleotide sequence ID" value="NZ_CP016033.1"/>
</dbReference>
<feature type="compositionally biased region" description="Low complexity" evidence="1">
    <location>
        <begin position="228"/>
        <end position="242"/>
    </location>
</feature>
<name>A0A192D5D7_9SPHN</name>
<evidence type="ECO:0000313" key="2">
    <source>
        <dbReference type="EMBL" id="ANK13295.1"/>
    </source>
</evidence>
<accession>A0A192D5D7</accession>
<proteinExistence type="predicted"/>
<sequence length="305" mass="32325">MIDLTDMRVRAAAMLTGLALALTGCFMTPGKFTSELALTGPDTFTFTYEGEIFFLGMSRLARLGAGTEEAFAANCFDDETYESRDCTAEETAEQRADWEAGAAEREQKARKDAETMNAIMGGIDPSDPKAAEELVRLLERQKGWNRVVHKGDGVFEISYAISGTTGHDFMFPMIEGFPSVNPFVQMFLRDGNQVRINAPAFLFQSGENPLGGLGGGFGSLAGLAAMSAGETAGEGSEGGEPAETPPGVPALDGTFTIRTAPGMRILANNTDEGPQAAPGGGEVLRWTISSRTAQSPTALVVTAMR</sequence>
<keyword evidence="3" id="KW-1185">Reference proteome</keyword>
<dbReference type="OrthoDB" id="7390084at2"/>
<dbReference type="Proteomes" id="UP000078263">
    <property type="component" value="Chromosome"/>
</dbReference>
<dbReference type="KEGG" id="pns:A9D12_10475"/>
<evidence type="ECO:0000256" key="1">
    <source>
        <dbReference type="SAM" id="MobiDB-lite"/>
    </source>
</evidence>
<feature type="region of interest" description="Disordered" evidence="1">
    <location>
        <begin position="228"/>
        <end position="248"/>
    </location>
</feature>
<dbReference type="AlphaFoldDB" id="A0A192D5D7"/>
<evidence type="ECO:0000313" key="3">
    <source>
        <dbReference type="Proteomes" id="UP000078263"/>
    </source>
</evidence>
<dbReference type="EMBL" id="CP016033">
    <property type="protein sequence ID" value="ANK13295.1"/>
    <property type="molecule type" value="Genomic_DNA"/>
</dbReference>